<dbReference type="InterPro" id="IPR052711">
    <property type="entry name" value="Zinc_ADH-like"/>
</dbReference>
<protein>
    <recommendedName>
        <fullName evidence="1">Enoyl reductase (ER) domain-containing protein</fullName>
    </recommendedName>
</protein>
<reference evidence="2" key="1">
    <citation type="submission" date="2021-12" db="EMBL/GenBank/DDBJ databases">
        <title>Convergent genome expansion in fungi linked to evolution of root-endophyte symbiosis.</title>
        <authorList>
            <consortium name="DOE Joint Genome Institute"/>
            <person name="Ke Y.-H."/>
            <person name="Bonito G."/>
            <person name="Liao H.-L."/>
            <person name="Looney B."/>
            <person name="Rojas-Flechas A."/>
            <person name="Nash J."/>
            <person name="Hameed K."/>
            <person name="Schadt C."/>
            <person name="Martin F."/>
            <person name="Crous P.W."/>
            <person name="Miettinen O."/>
            <person name="Magnuson J.K."/>
            <person name="Labbe J."/>
            <person name="Jacobson D."/>
            <person name="Doktycz M.J."/>
            <person name="Veneault-Fourrey C."/>
            <person name="Kuo A."/>
            <person name="Mondo S."/>
            <person name="Calhoun S."/>
            <person name="Riley R."/>
            <person name="Ohm R."/>
            <person name="LaButti K."/>
            <person name="Andreopoulos B."/>
            <person name="Pangilinan J."/>
            <person name="Nolan M."/>
            <person name="Tritt A."/>
            <person name="Clum A."/>
            <person name="Lipzen A."/>
            <person name="Daum C."/>
            <person name="Barry K."/>
            <person name="Grigoriev I.V."/>
            <person name="Vilgalys R."/>
        </authorList>
    </citation>
    <scope>NUCLEOTIDE SEQUENCE</scope>
    <source>
        <strain evidence="2">PMI_201</strain>
    </source>
</reference>
<dbReference type="SUPFAM" id="SSF50129">
    <property type="entry name" value="GroES-like"/>
    <property type="match status" value="1"/>
</dbReference>
<organism evidence="2 3">
    <name type="scientific">Talaromyces proteolyticus</name>
    <dbReference type="NCBI Taxonomy" id="1131652"/>
    <lineage>
        <taxon>Eukaryota</taxon>
        <taxon>Fungi</taxon>
        <taxon>Dikarya</taxon>
        <taxon>Ascomycota</taxon>
        <taxon>Pezizomycotina</taxon>
        <taxon>Eurotiomycetes</taxon>
        <taxon>Eurotiomycetidae</taxon>
        <taxon>Eurotiales</taxon>
        <taxon>Trichocomaceae</taxon>
        <taxon>Talaromyces</taxon>
        <taxon>Talaromyces sect. Bacilispori</taxon>
    </lineage>
</organism>
<dbReference type="PANTHER" id="PTHR45033">
    <property type="match status" value="1"/>
</dbReference>
<dbReference type="Gene3D" id="3.40.50.720">
    <property type="entry name" value="NAD(P)-binding Rossmann-like Domain"/>
    <property type="match status" value="1"/>
</dbReference>
<dbReference type="InterPro" id="IPR036291">
    <property type="entry name" value="NAD(P)-bd_dom_sf"/>
</dbReference>
<dbReference type="Pfam" id="PF08240">
    <property type="entry name" value="ADH_N"/>
    <property type="match status" value="1"/>
</dbReference>
<dbReference type="PANTHER" id="PTHR45033:SF2">
    <property type="entry name" value="ZINC-TYPE ALCOHOL DEHYDROGENASE-LIKE PROTEIN C1773.06C"/>
    <property type="match status" value="1"/>
</dbReference>
<dbReference type="InterPro" id="IPR013154">
    <property type="entry name" value="ADH-like_N"/>
</dbReference>
<dbReference type="SUPFAM" id="SSF51735">
    <property type="entry name" value="NAD(P)-binding Rossmann-fold domains"/>
    <property type="match status" value="1"/>
</dbReference>
<dbReference type="Pfam" id="PF00107">
    <property type="entry name" value="ADH_zinc_N"/>
    <property type="match status" value="1"/>
</dbReference>
<dbReference type="AlphaFoldDB" id="A0AAD4Q3Q7"/>
<gene>
    <name evidence="2" type="ORF">BGW36DRAFT_289278</name>
</gene>
<feature type="domain" description="Enoyl reductase (ER)" evidence="1">
    <location>
        <begin position="15"/>
        <end position="339"/>
    </location>
</feature>
<dbReference type="GeneID" id="70240935"/>
<dbReference type="InterPro" id="IPR020843">
    <property type="entry name" value="ER"/>
</dbReference>
<accession>A0AAD4Q3Q7</accession>
<dbReference type="InterPro" id="IPR011032">
    <property type="entry name" value="GroES-like_sf"/>
</dbReference>
<proteinExistence type="predicted"/>
<dbReference type="Gene3D" id="3.90.180.10">
    <property type="entry name" value="Medium-chain alcohol dehydrogenases, catalytic domain"/>
    <property type="match status" value="1"/>
</dbReference>
<dbReference type="InterPro" id="IPR013149">
    <property type="entry name" value="ADH-like_C"/>
</dbReference>
<comment type="caution">
    <text evidence="2">The sequence shown here is derived from an EMBL/GenBank/DDBJ whole genome shotgun (WGS) entry which is preliminary data.</text>
</comment>
<sequence length="339" mass="36352">MSTTQFKQWTLASTSGLDSLQLSKGTLPSVLGENEILVKFMAVSLNYRDWIILNGRNPFPIAKDVVPGSDGAGEVIRVGSQVSEFKPGDRVVTTFFQSHDSGPLSLEIIQSSLGALQDGPFREYGIYPQSGLIHAPPNLSWSESSTLSCAGLTAWNALSGLRTLQPGDTVLIQGTGGVSCFALQFARAAGATVIATTSSQVKAEHLKRLGATHILNYRDDPRWGETAKSLTANNIGVDIVIQIGGAGSIRQSLCAVRLEGVISLVGNLGFGDDGDSPATVAEISQRLATVKSIGVGHKESFREMNRFIETHQITPILDPRHFRLEDLKNAFQYMASPAL</sequence>
<dbReference type="SMART" id="SM00829">
    <property type="entry name" value="PKS_ER"/>
    <property type="match status" value="1"/>
</dbReference>
<dbReference type="EMBL" id="JAJTJA010000003">
    <property type="protein sequence ID" value="KAH8702021.1"/>
    <property type="molecule type" value="Genomic_DNA"/>
</dbReference>
<dbReference type="RefSeq" id="XP_046075397.1">
    <property type="nucleotide sequence ID" value="XM_046210648.1"/>
</dbReference>
<name>A0AAD4Q3Q7_9EURO</name>
<evidence type="ECO:0000313" key="2">
    <source>
        <dbReference type="EMBL" id="KAH8702021.1"/>
    </source>
</evidence>
<evidence type="ECO:0000259" key="1">
    <source>
        <dbReference type="SMART" id="SM00829"/>
    </source>
</evidence>
<keyword evidence="3" id="KW-1185">Reference proteome</keyword>
<dbReference type="Proteomes" id="UP001201262">
    <property type="component" value="Unassembled WGS sequence"/>
</dbReference>
<dbReference type="GO" id="GO:0016491">
    <property type="term" value="F:oxidoreductase activity"/>
    <property type="evidence" value="ECO:0007669"/>
    <property type="project" value="InterPro"/>
</dbReference>
<evidence type="ECO:0000313" key="3">
    <source>
        <dbReference type="Proteomes" id="UP001201262"/>
    </source>
</evidence>
<dbReference type="CDD" id="cd08276">
    <property type="entry name" value="MDR7"/>
    <property type="match status" value="1"/>
</dbReference>